<evidence type="ECO:0000256" key="1">
    <source>
        <dbReference type="SAM" id="Phobius"/>
    </source>
</evidence>
<dbReference type="PROSITE" id="PS51352">
    <property type="entry name" value="THIOREDOXIN_2"/>
    <property type="match status" value="1"/>
</dbReference>
<dbReference type="RefSeq" id="WP_172667703.1">
    <property type="nucleotide sequence ID" value="NZ_DF968180.1"/>
</dbReference>
<dbReference type="AlphaFoldDB" id="A0A0K8PB43"/>
<feature type="domain" description="Thioredoxin" evidence="2">
    <location>
        <begin position="32"/>
        <end position="159"/>
    </location>
</feature>
<gene>
    <name evidence="3" type="ORF">ATC1_12259</name>
</gene>
<dbReference type="SUPFAM" id="SSF52833">
    <property type="entry name" value="Thioredoxin-like"/>
    <property type="match status" value="1"/>
</dbReference>
<keyword evidence="1" id="KW-0812">Transmembrane</keyword>
<reference evidence="3" key="1">
    <citation type="journal article" date="2015" name="Genome Announc.">
        <title>Draft Genome Sequence of Anaerolineae Strain TC1, a Novel Isolate from a Methanogenic Wastewater Treatment System.</title>
        <authorList>
            <person name="Matsuura N."/>
            <person name="Tourlousse D.M."/>
            <person name="Sun L."/>
            <person name="Toyonaga M."/>
            <person name="Kuroda K."/>
            <person name="Ohashi A."/>
            <person name="Cruz R."/>
            <person name="Yamaguchi T."/>
            <person name="Sekiguchi Y."/>
        </authorList>
    </citation>
    <scope>NUCLEOTIDE SEQUENCE [LARGE SCALE GENOMIC DNA]</scope>
    <source>
        <strain evidence="3">TC1</strain>
    </source>
</reference>
<keyword evidence="1" id="KW-0472">Membrane</keyword>
<dbReference type="EMBL" id="DF968180">
    <property type="protein sequence ID" value="GAP39724.1"/>
    <property type="molecule type" value="Genomic_DNA"/>
</dbReference>
<organism evidence="3">
    <name type="scientific">Flexilinea flocculi</name>
    <dbReference type="NCBI Taxonomy" id="1678840"/>
    <lineage>
        <taxon>Bacteria</taxon>
        <taxon>Bacillati</taxon>
        <taxon>Chloroflexota</taxon>
        <taxon>Anaerolineae</taxon>
        <taxon>Anaerolineales</taxon>
        <taxon>Anaerolineaceae</taxon>
        <taxon>Flexilinea</taxon>
    </lineage>
</organism>
<keyword evidence="1" id="KW-1133">Transmembrane helix</keyword>
<feature type="transmembrane region" description="Helical" evidence="1">
    <location>
        <begin position="12"/>
        <end position="32"/>
    </location>
</feature>
<protein>
    <submittedName>
        <fullName evidence="3">Thioredoxin</fullName>
    </submittedName>
</protein>
<keyword evidence="4" id="KW-1185">Reference proteome</keyword>
<accession>A0A0K8PB43</accession>
<proteinExistence type="predicted"/>
<dbReference type="InterPro" id="IPR013766">
    <property type="entry name" value="Thioredoxin_domain"/>
</dbReference>
<dbReference type="GO" id="GO:0045454">
    <property type="term" value="P:cell redox homeostasis"/>
    <property type="evidence" value="ECO:0007669"/>
    <property type="project" value="TreeGrafter"/>
</dbReference>
<dbReference type="InterPro" id="IPR036249">
    <property type="entry name" value="Thioredoxin-like_sf"/>
</dbReference>
<evidence type="ECO:0000259" key="2">
    <source>
        <dbReference type="PROSITE" id="PS51352"/>
    </source>
</evidence>
<dbReference type="Gene3D" id="3.40.30.10">
    <property type="entry name" value="Glutaredoxin"/>
    <property type="match status" value="1"/>
</dbReference>
<name>A0A0K8PB43_9CHLR</name>
<evidence type="ECO:0000313" key="4">
    <source>
        <dbReference type="Proteomes" id="UP000053370"/>
    </source>
</evidence>
<dbReference type="PANTHER" id="PTHR43601">
    <property type="entry name" value="THIOREDOXIN, MITOCHONDRIAL"/>
    <property type="match status" value="1"/>
</dbReference>
<evidence type="ECO:0000313" key="3">
    <source>
        <dbReference type="EMBL" id="GAP39724.1"/>
    </source>
</evidence>
<dbReference type="InterPro" id="IPR012336">
    <property type="entry name" value="Thioredoxin-like_fold"/>
</dbReference>
<dbReference type="Pfam" id="PF13098">
    <property type="entry name" value="Thioredoxin_2"/>
    <property type="match status" value="1"/>
</dbReference>
<dbReference type="Proteomes" id="UP000053370">
    <property type="component" value="Unassembled WGS sequence"/>
</dbReference>
<dbReference type="PANTHER" id="PTHR43601:SF3">
    <property type="entry name" value="THIOREDOXIN, MITOCHONDRIAL"/>
    <property type="match status" value="1"/>
</dbReference>
<dbReference type="CDD" id="cd02947">
    <property type="entry name" value="TRX_family"/>
    <property type="match status" value="1"/>
</dbReference>
<dbReference type="STRING" id="1678840.ATC1_12259"/>
<sequence length="159" mass="18324">MDTDQNLEKKKNIRTILLILGILILIIAVYFLKTQKKLWDDTANDNPKAVLAGETAEERYERLIQNGEPIFMFFRSDSCEACLEMKKIVDQIFPDYEEKIAFIDVDAYDPQNNSLMKRAHIQAIPTLFFIDKNGQASYAVGVMEAEQFQDQLQLLIEAN</sequence>